<dbReference type="PANTHER" id="PTHR37306">
    <property type="entry name" value="COLICIN V PRODUCTION PROTEIN"/>
    <property type="match status" value="1"/>
</dbReference>
<sequence length="179" mass="20158">MIDLLIILLLVGGLIAGFRRGFIVQLIHMLGLIVSVIVAYKFYEPFAEKLILWIPYPGATAVDSLSWTFENLDMDMTFYRLIAFILIFVGMKLVLQLVGSMLDFIKHIPILGFGARLIGAGLGFIEFYVIIFFLLSLLAMLPVEVIQNSLGHSLLAKAMFEHTPLISSAIKNWWFVYIG</sequence>
<comment type="subcellular location">
    <subcellularLocation>
        <location evidence="1">Membrane</location>
        <topology evidence="1">Multi-pass membrane protein</topology>
    </subcellularLocation>
</comment>
<evidence type="ECO:0008006" key="8">
    <source>
        <dbReference type="Google" id="ProtNLM"/>
    </source>
</evidence>
<protein>
    <recommendedName>
        <fullName evidence="8">Colicin V production protein</fullName>
    </recommendedName>
</protein>
<evidence type="ECO:0000256" key="1">
    <source>
        <dbReference type="ARBA" id="ARBA00004141"/>
    </source>
</evidence>
<feature type="transmembrane region" description="Helical" evidence="5">
    <location>
        <begin position="26"/>
        <end position="43"/>
    </location>
</feature>
<evidence type="ECO:0000256" key="2">
    <source>
        <dbReference type="ARBA" id="ARBA00022692"/>
    </source>
</evidence>
<gene>
    <name evidence="6" type="ORF">SporoS204_02770</name>
</gene>
<evidence type="ECO:0000256" key="4">
    <source>
        <dbReference type="ARBA" id="ARBA00023136"/>
    </source>
</evidence>
<proteinExistence type="predicted"/>
<feature type="transmembrane region" description="Helical" evidence="5">
    <location>
        <begin position="50"/>
        <end position="69"/>
    </location>
</feature>
<dbReference type="Proteomes" id="UP000192486">
    <property type="component" value="Chromosome"/>
</dbReference>
<evidence type="ECO:0000256" key="5">
    <source>
        <dbReference type="SAM" id="Phobius"/>
    </source>
</evidence>
<keyword evidence="3 5" id="KW-1133">Transmembrane helix</keyword>
<keyword evidence="2 5" id="KW-0812">Transmembrane</keyword>
<dbReference type="EMBL" id="CP015108">
    <property type="protein sequence ID" value="ARF13196.1"/>
    <property type="molecule type" value="Genomic_DNA"/>
</dbReference>
<evidence type="ECO:0000256" key="3">
    <source>
        <dbReference type="ARBA" id="ARBA00022989"/>
    </source>
</evidence>
<evidence type="ECO:0000313" key="6">
    <source>
        <dbReference type="EMBL" id="ARF13196.1"/>
    </source>
</evidence>
<keyword evidence="4 5" id="KW-0472">Membrane</keyword>
<reference evidence="6 7" key="1">
    <citation type="submission" date="2016-04" db="EMBL/GenBank/DDBJ databases">
        <title>Comparative Genomics and Epigenetics of Sporosarcina ureae.</title>
        <authorList>
            <person name="Oliver A.S."/>
            <person name="Cooper K.K."/>
        </authorList>
    </citation>
    <scope>NUCLEOTIDE SEQUENCE [LARGE SCALE GENOMIC DNA]</scope>
    <source>
        <strain evidence="6 7">S204</strain>
    </source>
</reference>
<dbReference type="PANTHER" id="PTHR37306:SF1">
    <property type="entry name" value="COLICIN V PRODUCTION PROTEIN"/>
    <property type="match status" value="1"/>
</dbReference>
<name>A0ABN4YR62_SPOUR</name>
<dbReference type="InterPro" id="IPR003825">
    <property type="entry name" value="Colicin-V_CvpA"/>
</dbReference>
<keyword evidence="7" id="KW-1185">Reference proteome</keyword>
<evidence type="ECO:0000313" key="7">
    <source>
        <dbReference type="Proteomes" id="UP000192486"/>
    </source>
</evidence>
<feature type="transmembrane region" description="Helical" evidence="5">
    <location>
        <begin position="117"/>
        <end position="141"/>
    </location>
</feature>
<organism evidence="6 7">
    <name type="scientific">Sporosarcina ureae</name>
    <dbReference type="NCBI Taxonomy" id="1571"/>
    <lineage>
        <taxon>Bacteria</taxon>
        <taxon>Bacillati</taxon>
        <taxon>Bacillota</taxon>
        <taxon>Bacilli</taxon>
        <taxon>Bacillales</taxon>
        <taxon>Caryophanaceae</taxon>
        <taxon>Sporosarcina</taxon>
    </lineage>
</organism>
<dbReference type="Pfam" id="PF02674">
    <property type="entry name" value="Colicin_V"/>
    <property type="match status" value="1"/>
</dbReference>
<accession>A0ABN4YR62</accession>
<feature type="transmembrane region" description="Helical" evidence="5">
    <location>
        <begin position="81"/>
        <end position="105"/>
    </location>
</feature>
<dbReference type="RefSeq" id="WP_029052951.1">
    <property type="nucleotide sequence ID" value="NZ_CP015108.1"/>
</dbReference>